<dbReference type="OrthoDB" id="3160134at2759"/>
<keyword evidence="4" id="KW-1185">Reference proteome</keyword>
<evidence type="ECO:0000313" key="3">
    <source>
        <dbReference type="EMBL" id="KAF6752559.1"/>
    </source>
</evidence>
<evidence type="ECO:0000256" key="1">
    <source>
        <dbReference type="SAM" id="MobiDB-lite"/>
    </source>
</evidence>
<feature type="region of interest" description="Disordered" evidence="1">
    <location>
        <begin position="1"/>
        <end position="32"/>
    </location>
</feature>
<dbReference type="Proteomes" id="UP000521943">
    <property type="component" value="Unassembled WGS sequence"/>
</dbReference>
<protein>
    <submittedName>
        <fullName evidence="2">Uncharacterized protein</fullName>
    </submittedName>
</protein>
<comment type="caution">
    <text evidence="2">The sequence shown here is derived from an EMBL/GenBank/DDBJ whole genome shotgun (WGS) entry which is preliminary data.</text>
</comment>
<reference evidence="2 4" key="1">
    <citation type="submission" date="2020-07" db="EMBL/GenBank/DDBJ databases">
        <title>Comparative genomics of pyrophilous fungi reveals a link between fire events and developmental genes.</title>
        <authorList>
            <consortium name="DOE Joint Genome Institute"/>
            <person name="Steindorff A.S."/>
            <person name="Carver A."/>
            <person name="Calhoun S."/>
            <person name="Stillman K."/>
            <person name="Liu H."/>
            <person name="Lipzen A."/>
            <person name="Pangilinan J."/>
            <person name="Labutti K."/>
            <person name="Bruns T.D."/>
            <person name="Grigoriev I.V."/>
        </authorList>
    </citation>
    <scope>NUCLEOTIDE SEQUENCE [LARGE SCALE GENOMIC DNA]</scope>
    <source>
        <strain evidence="2 4">CBS 144469</strain>
    </source>
</reference>
<evidence type="ECO:0000313" key="2">
    <source>
        <dbReference type="EMBL" id="KAF6740839.1"/>
    </source>
</evidence>
<accession>A0A8H6LSN2</accession>
<evidence type="ECO:0000313" key="4">
    <source>
        <dbReference type="Proteomes" id="UP000521943"/>
    </source>
</evidence>
<dbReference type="Pfam" id="PF20414">
    <property type="entry name" value="DUF6698"/>
    <property type="match status" value="1"/>
</dbReference>
<dbReference type="EMBL" id="JACGCI010000483">
    <property type="protein sequence ID" value="KAF6740839.1"/>
    <property type="molecule type" value="Genomic_DNA"/>
</dbReference>
<dbReference type="InterPro" id="IPR046521">
    <property type="entry name" value="DUF6698"/>
</dbReference>
<gene>
    <name evidence="3" type="ORF">DFP72DRAFT_1033867</name>
    <name evidence="2" type="ORF">DFP72DRAFT_1135700</name>
</gene>
<dbReference type="AlphaFoldDB" id="A0A8H6LSN2"/>
<sequence length="372" mass="41278">MSRAPSPSGKENAAPASTRYGTAKKQIGKKRPCNALELGPRKRPTLPDPLIHHGRHFGRSIFAFANVHALILAGLALKENDIVETKQERREARVYKKLLKMVPGLEDRLLEAEGGDEDDIFEVASLLQKGASSARSDDTKSLKGAILDWIVPQGQALQPSLARNVKIDRGFNHERTGELLCPGGMDWSDPEVKQQLKNREVAIPGNHWPLFVYQNEIYPDSDAKSWDGLFRSKILVNAYKHVFTSPSSVEEDPKATRSGNARIHGMTSVTPASIAYIATQVRFALSSASVFCRTDKETDSETFYTSVLELFEDPEEQGEVKDLIAWWNRQVFPSFSNTKKVIPSNSILSRIKARRAAIKAAAAALEPESEEN</sequence>
<name>A0A8H6LSN2_9AGAR</name>
<organism evidence="2 4">
    <name type="scientific">Ephemerocybe angulata</name>
    <dbReference type="NCBI Taxonomy" id="980116"/>
    <lineage>
        <taxon>Eukaryota</taxon>
        <taxon>Fungi</taxon>
        <taxon>Dikarya</taxon>
        <taxon>Basidiomycota</taxon>
        <taxon>Agaricomycotina</taxon>
        <taxon>Agaricomycetes</taxon>
        <taxon>Agaricomycetidae</taxon>
        <taxon>Agaricales</taxon>
        <taxon>Agaricineae</taxon>
        <taxon>Psathyrellaceae</taxon>
        <taxon>Ephemerocybe</taxon>
    </lineage>
</organism>
<proteinExistence type="predicted"/>
<dbReference type="EMBL" id="JACGCI010000043">
    <property type="protein sequence ID" value="KAF6752559.1"/>
    <property type="molecule type" value="Genomic_DNA"/>
</dbReference>